<evidence type="ECO:0000313" key="7">
    <source>
        <dbReference type="EMBL" id="OCF34141.1"/>
    </source>
</evidence>
<dbReference type="SUPFAM" id="SSF56300">
    <property type="entry name" value="Metallo-dependent phosphatases"/>
    <property type="match status" value="1"/>
</dbReference>
<evidence type="ECO:0000259" key="5">
    <source>
        <dbReference type="Pfam" id="PF00149"/>
    </source>
</evidence>
<organism evidence="7 8">
    <name type="scientific">Kwoniella heveanensis BCC8398</name>
    <dbReference type="NCBI Taxonomy" id="1296120"/>
    <lineage>
        <taxon>Eukaryota</taxon>
        <taxon>Fungi</taxon>
        <taxon>Dikarya</taxon>
        <taxon>Basidiomycota</taxon>
        <taxon>Agaricomycotina</taxon>
        <taxon>Tremellomycetes</taxon>
        <taxon>Tremellales</taxon>
        <taxon>Cryptococcaceae</taxon>
        <taxon>Kwoniella</taxon>
    </lineage>
</organism>
<dbReference type="InterPro" id="IPR008334">
    <property type="entry name" value="5'-Nucleotdase_C"/>
</dbReference>
<dbReference type="STRING" id="1296120.A0A1B9GSX6"/>
<dbReference type="PRINTS" id="PR01607">
    <property type="entry name" value="APYRASEFAMLY"/>
</dbReference>
<evidence type="ECO:0000259" key="6">
    <source>
        <dbReference type="Pfam" id="PF02872"/>
    </source>
</evidence>
<accession>A0A1B9GSX6</accession>
<dbReference type="GO" id="GO:0000166">
    <property type="term" value="F:nucleotide binding"/>
    <property type="evidence" value="ECO:0007669"/>
    <property type="project" value="UniProtKB-KW"/>
</dbReference>
<dbReference type="InterPro" id="IPR036907">
    <property type="entry name" value="5'-Nucleotdase_C_sf"/>
</dbReference>
<dbReference type="Gene3D" id="3.90.780.10">
    <property type="entry name" value="5'-Nucleotidase, C-terminal domain"/>
    <property type="match status" value="1"/>
</dbReference>
<reference evidence="7 8" key="1">
    <citation type="submission" date="2013-07" db="EMBL/GenBank/DDBJ databases">
        <title>The Genome Sequence of Cryptococcus heveanensis BCC8398.</title>
        <authorList>
            <consortium name="The Broad Institute Genome Sequencing Platform"/>
            <person name="Cuomo C."/>
            <person name="Litvintseva A."/>
            <person name="Chen Y."/>
            <person name="Heitman J."/>
            <person name="Sun S."/>
            <person name="Springer D."/>
            <person name="Dromer F."/>
            <person name="Young S.K."/>
            <person name="Zeng Q."/>
            <person name="Gargeya S."/>
            <person name="Fitzgerald M."/>
            <person name="Abouelleil A."/>
            <person name="Alvarado L."/>
            <person name="Berlin A.M."/>
            <person name="Chapman S.B."/>
            <person name="Dewar J."/>
            <person name="Goldberg J."/>
            <person name="Griggs A."/>
            <person name="Gujja S."/>
            <person name="Hansen M."/>
            <person name="Howarth C."/>
            <person name="Imamovic A."/>
            <person name="Larimer J."/>
            <person name="McCowan C."/>
            <person name="Murphy C."/>
            <person name="Pearson M."/>
            <person name="Priest M."/>
            <person name="Roberts A."/>
            <person name="Saif S."/>
            <person name="Shea T."/>
            <person name="Sykes S."/>
            <person name="Wortman J."/>
            <person name="Nusbaum C."/>
            <person name="Birren B."/>
        </authorList>
    </citation>
    <scope>NUCLEOTIDE SEQUENCE [LARGE SCALE GENOMIC DNA]</scope>
    <source>
        <strain evidence="7 8">BCC8398</strain>
    </source>
</reference>
<evidence type="ECO:0000256" key="3">
    <source>
        <dbReference type="RuleBase" id="RU362119"/>
    </source>
</evidence>
<protein>
    <recommendedName>
        <fullName evidence="9">5'-nucleotidase</fullName>
    </recommendedName>
</protein>
<proteinExistence type="inferred from homology"/>
<keyword evidence="8" id="KW-1185">Reference proteome</keyword>
<dbReference type="PANTHER" id="PTHR11575:SF48">
    <property type="entry name" value="5'-NUCLEOTIDASE"/>
    <property type="match status" value="1"/>
</dbReference>
<evidence type="ECO:0000256" key="2">
    <source>
        <dbReference type="ARBA" id="ARBA00022729"/>
    </source>
</evidence>
<dbReference type="GO" id="GO:0016787">
    <property type="term" value="F:hydrolase activity"/>
    <property type="evidence" value="ECO:0007669"/>
    <property type="project" value="UniProtKB-KW"/>
</dbReference>
<evidence type="ECO:0008006" key="9">
    <source>
        <dbReference type="Google" id="ProtNLM"/>
    </source>
</evidence>
<dbReference type="InterPro" id="IPR006179">
    <property type="entry name" value="5_nucleotidase/apyrase"/>
</dbReference>
<dbReference type="PANTHER" id="PTHR11575">
    <property type="entry name" value="5'-NUCLEOTIDASE-RELATED"/>
    <property type="match status" value="1"/>
</dbReference>
<dbReference type="Gene3D" id="3.60.21.10">
    <property type="match status" value="1"/>
</dbReference>
<dbReference type="GO" id="GO:0009166">
    <property type="term" value="P:nucleotide catabolic process"/>
    <property type="evidence" value="ECO:0007669"/>
    <property type="project" value="InterPro"/>
</dbReference>
<dbReference type="Proteomes" id="UP000092666">
    <property type="component" value="Unassembled WGS sequence"/>
</dbReference>
<feature type="region of interest" description="Disordered" evidence="4">
    <location>
        <begin position="694"/>
        <end position="721"/>
    </location>
</feature>
<sequence>MPTLPILCFNDVYRVSQKYNPQPGAPQDRSGGQHINVSQFAQLLLSERGKWQDRQDGEKDGLVLFAGDIFNPSVESSVTRGSHMTPIANGLKVDVACVGNHDWDFGYPHLTKLISASTFPWLMSNIVDQNTGKVPPPLKRYHIFQRCGVKVGVIGLVEQDWIATIPSWPQHFVYKSMVEVGIQLSRELRDPNGENVDIIIALTHCRVPNDIKTCNALGAVAKRHGLENQHGVDLLIGGHDHIYYIGTGNAAWDGYSGRHGVPGTTDDEGVYLIKSGTDFRDLTSAQLELTPQAPGSVRKHLITRLTGKHHYVLPSSPSDKGFDEMVKSLLSSVSEALSKPVCFTLSPFDARSEIVRTQENGLGNWIADVLMHAYAESILDGKGKNGQTSDKAKQQKGGADAVILCGGTLRGDSQYGPGKITLGDILEILPFEDPVVCLEIDGKGIWETLESALSKWPAQEGRFPIVSGLVVRWDHSRPPGSRILSIHQLQQEEKDDDEIENPQDFVDFSEQEDGTRVVVKHKKLALGEEVKRDNSKIYRVITRDYMAQGYDGFEALKHRRFIVDDENGQIMSSILRSFLLGSSYIFRHKQLEAAADHHLSTRTDTVLSRARSQHQYSPASSLSSSPTSAKGYLSPPNGVLSPVSERSASSAWGVLRRHVVAHDWSSIRDAMHVAKHEHMSSVDEVAGQAMRQSRHMPGDWPKGGRASATQTKGPDTQSNKKAGDILIGQEKEKLDNLSDDLAIVCPLIDGRMKDVAADKA</sequence>
<feature type="region of interest" description="Disordered" evidence="4">
    <location>
        <begin position="604"/>
        <end position="641"/>
    </location>
</feature>
<comment type="similarity">
    <text evidence="1 3">Belongs to the 5'-nucleotidase family.</text>
</comment>
<dbReference type="SUPFAM" id="SSF55816">
    <property type="entry name" value="5'-nucleotidase (syn. UDP-sugar hydrolase), C-terminal domain"/>
    <property type="match status" value="1"/>
</dbReference>
<feature type="domain" description="Calcineurin-like phosphoesterase" evidence="5">
    <location>
        <begin position="5"/>
        <end position="243"/>
    </location>
</feature>
<feature type="compositionally biased region" description="Low complexity" evidence="4">
    <location>
        <begin position="617"/>
        <end position="629"/>
    </location>
</feature>
<dbReference type="OrthoDB" id="10252235at2759"/>
<gene>
    <name evidence="7" type="ORF">I316_04090</name>
</gene>
<evidence type="ECO:0000256" key="1">
    <source>
        <dbReference type="ARBA" id="ARBA00006654"/>
    </source>
</evidence>
<dbReference type="InterPro" id="IPR029052">
    <property type="entry name" value="Metallo-depent_PP-like"/>
</dbReference>
<name>A0A1B9GSX6_9TREE</name>
<feature type="compositionally biased region" description="Polar residues" evidence="4">
    <location>
        <begin position="707"/>
        <end position="720"/>
    </location>
</feature>
<evidence type="ECO:0000313" key="8">
    <source>
        <dbReference type="Proteomes" id="UP000092666"/>
    </source>
</evidence>
<reference evidence="8" key="2">
    <citation type="submission" date="2013-12" db="EMBL/GenBank/DDBJ databases">
        <title>Evolution of pathogenesis and genome organization in the Tremellales.</title>
        <authorList>
            <person name="Cuomo C."/>
            <person name="Litvintseva A."/>
            <person name="Heitman J."/>
            <person name="Chen Y."/>
            <person name="Sun S."/>
            <person name="Springer D."/>
            <person name="Dromer F."/>
            <person name="Young S."/>
            <person name="Zeng Q."/>
            <person name="Chapman S."/>
            <person name="Gujja S."/>
            <person name="Saif S."/>
            <person name="Birren B."/>
        </authorList>
    </citation>
    <scope>NUCLEOTIDE SEQUENCE [LARGE SCALE GENOMIC DNA]</scope>
    <source>
        <strain evidence="8">BCC8398</strain>
    </source>
</reference>
<dbReference type="EMBL" id="KI669501">
    <property type="protein sequence ID" value="OCF34141.1"/>
    <property type="molecule type" value="Genomic_DNA"/>
</dbReference>
<dbReference type="InterPro" id="IPR004843">
    <property type="entry name" value="Calcineurin-like_PHP"/>
</dbReference>
<dbReference type="AlphaFoldDB" id="A0A1B9GSX6"/>
<evidence type="ECO:0000256" key="4">
    <source>
        <dbReference type="SAM" id="MobiDB-lite"/>
    </source>
</evidence>
<dbReference type="Pfam" id="PF02872">
    <property type="entry name" value="5_nucleotid_C"/>
    <property type="match status" value="1"/>
</dbReference>
<keyword evidence="3" id="KW-0378">Hydrolase</keyword>
<keyword evidence="2" id="KW-0732">Signal</keyword>
<keyword evidence="3" id="KW-0547">Nucleotide-binding</keyword>
<dbReference type="Pfam" id="PF00149">
    <property type="entry name" value="Metallophos"/>
    <property type="match status" value="1"/>
</dbReference>
<feature type="domain" description="5'-Nucleotidase C-terminal" evidence="6">
    <location>
        <begin position="354"/>
        <end position="558"/>
    </location>
</feature>